<evidence type="ECO:0000313" key="2">
    <source>
        <dbReference type="EMBL" id="GAH23132.1"/>
    </source>
</evidence>
<dbReference type="Pfam" id="PF17761">
    <property type="entry name" value="DUF1016_N"/>
    <property type="match status" value="1"/>
</dbReference>
<proteinExistence type="predicted"/>
<dbReference type="InterPro" id="IPR041527">
    <property type="entry name" value="YhcG_N"/>
</dbReference>
<accession>X1DSJ0</accession>
<dbReference type="PANTHER" id="PTHR30547:SF0">
    <property type="entry name" value="BLR8175 PROTEIN"/>
    <property type="match status" value="1"/>
</dbReference>
<dbReference type="AlphaFoldDB" id="X1DSJ0"/>
<comment type="caution">
    <text evidence="2">The sequence shown here is derived from an EMBL/GenBank/DDBJ whole genome shotgun (WGS) entry which is preliminary data.</text>
</comment>
<feature type="non-terminal residue" evidence="2">
    <location>
        <position position="110"/>
    </location>
</feature>
<evidence type="ECO:0000259" key="1">
    <source>
        <dbReference type="Pfam" id="PF17761"/>
    </source>
</evidence>
<protein>
    <recommendedName>
        <fullName evidence="1">YhcG N-terminal domain-containing protein</fullName>
    </recommendedName>
</protein>
<dbReference type="InterPro" id="IPR053148">
    <property type="entry name" value="PD-DEXK-like_domain"/>
</dbReference>
<feature type="domain" description="YhcG N-terminal" evidence="1">
    <location>
        <begin position="14"/>
        <end position="109"/>
    </location>
</feature>
<dbReference type="EMBL" id="BARU01004718">
    <property type="protein sequence ID" value="GAH23132.1"/>
    <property type="molecule type" value="Genomic_DNA"/>
</dbReference>
<name>X1DSJ0_9ZZZZ</name>
<gene>
    <name evidence="2" type="ORF">S03H2_09335</name>
</gene>
<organism evidence="2">
    <name type="scientific">marine sediment metagenome</name>
    <dbReference type="NCBI Taxonomy" id="412755"/>
    <lineage>
        <taxon>unclassified sequences</taxon>
        <taxon>metagenomes</taxon>
        <taxon>ecological metagenomes</taxon>
    </lineage>
</organism>
<sequence>MIEKKEYFKFLNDLKNKIKQAQYQAYRTVNKELLSLYWDLGKSIVEKQEKLGWGQKIIQQLAEDLQKEFPQNSGFSYANLDRMRKFHLSYKDNPKLAQLVREIPWGQNIT</sequence>
<dbReference type="PANTHER" id="PTHR30547">
    <property type="entry name" value="UNCHARACTERIZED PROTEIN YHCG-RELATED"/>
    <property type="match status" value="1"/>
</dbReference>
<reference evidence="2" key="1">
    <citation type="journal article" date="2014" name="Front. Microbiol.">
        <title>High frequency of phylogenetically diverse reductive dehalogenase-homologous genes in deep subseafloor sedimentary metagenomes.</title>
        <authorList>
            <person name="Kawai M."/>
            <person name="Futagami T."/>
            <person name="Toyoda A."/>
            <person name="Takaki Y."/>
            <person name="Nishi S."/>
            <person name="Hori S."/>
            <person name="Arai W."/>
            <person name="Tsubouchi T."/>
            <person name="Morono Y."/>
            <person name="Uchiyama I."/>
            <person name="Ito T."/>
            <person name="Fujiyama A."/>
            <person name="Inagaki F."/>
            <person name="Takami H."/>
        </authorList>
    </citation>
    <scope>NUCLEOTIDE SEQUENCE</scope>
    <source>
        <strain evidence="2">Expedition CK06-06</strain>
    </source>
</reference>